<evidence type="ECO:0000259" key="8">
    <source>
        <dbReference type="Pfam" id="PF04082"/>
    </source>
</evidence>
<sequence length="810" mass="91064">MSDPYNPYPPNYASPAPSGQGYHQPPGQYYDQQQQPYPPQGQPYPQQGYPPQEPQHDFGPPQRVNSYGPPQHGGFQHGQQGGQFGAYDASNPQGHPGYYGAPTQDTRGYPSSPDPSSQYYAHDPNLPSPHQQQQEQQQPPYQGYQDPNLPPRDPNAPFDPNAPEGERGLGTALAGGAAGYFMGHRANHGVLGAVGGAILGNWLGDEAKKNRGLDDSCKYEVHVKTAKEMMVREIRDLHRKNNWVEQILRAITADDHGQEIIECLKNGESYRSIAERLGRAPFSDVANLSPTSQRQLTQVLNDYEMDTSGDRDSESGIRHDGEWTGVTRDHGFIDHLFSLYFTWVHPVHMLFSRNHFLSSYRNQANVYCSSSLVNAVCAMGCLFLGEKGQYSSEDGYDPDSLRERFMAEARSLIPPKHHTKRTIVQTFAVMFLVELWQGQGARASPYVRLAGDAMNNPGEDSQSSEAAEVTKWGIYALNCAWGQYTYQIPAAFQVPSTHGLPHFHLDGHNCLWRIYRDARDKDIPERPSTSVMAACEFARLMQLVHETTILYYDGHEGKVKAYGVLKQYRKYLQWMEEMTDDLAITDDDDKTAPHTLSLHIQYYAALVHLFRPLLYLGTLPKGTRDHLRALTVDFAWQGLEIQRRYQRLFTCRYQSWGQNFSLLHFCDTLLRFALSEVDGTEIVHFCLEALKESADGRGGAAVCGPLQEMFRRCAVECGVKLPDNLDDLMGSEQYGPDQLLDACTRLTYAQPVDQIVANIDEDLARTFAEEWNNFMRGSSDDESERSEAATAVSEKSIGERYMTIDSLLNG</sequence>
<dbReference type="InterPro" id="IPR007219">
    <property type="entry name" value="XnlR_reg_dom"/>
</dbReference>
<feature type="compositionally biased region" description="Gly residues" evidence="7">
    <location>
        <begin position="75"/>
        <end position="84"/>
    </location>
</feature>
<proteinExistence type="predicted"/>
<evidence type="ECO:0000256" key="7">
    <source>
        <dbReference type="SAM" id="MobiDB-lite"/>
    </source>
</evidence>
<evidence type="ECO:0000313" key="10">
    <source>
        <dbReference type="Proteomes" id="UP000192927"/>
    </source>
</evidence>
<feature type="region of interest" description="Disordered" evidence="7">
    <location>
        <begin position="1"/>
        <end position="170"/>
    </location>
</feature>
<dbReference type="GO" id="GO:0003677">
    <property type="term" value="F:DNA binding"/>
    <property type="evidence" value="ECO:0007669"/>
    <property type="project" value="UniProtKB-KW"/>
</dbReference>
<protein>
    <submittedName>
        <fullName evidence="9">Transcription factor domain, fungi</fullName>
    </submittedName>
</protein>
<evidence type="ECO:0000313" key="9">
    <source>
        <dbReference type="EMBL" id="SLM34923.1"/>
    </source>
</evidence>
<keyword evidence="2" id="KW-0862">Zinc</keyword>
<dbReference type="Proteomes" id="UP000192927">
    <property type="component" value="Unassembled WGS sequence"/>
</dbReference>
<evidence type="ECO:0000256" key="5">
    <source>
        <dbReference type="ARBA" id="ARBA00023163"/>
    </source>
</evidence>
<dbReference type="PANTHER" id="PTHR31313">
    <property type="entry name" value="TY1 ENHANCER ACTIVATOR"/>
    <property type="match status" value="1"/>
</dbReference>
<evidence type="ECO:0000256" key="4">
    <source>
        <dbReference type="ARBA" id="ARBA00023125"/>
    </source>
</evidence>
<evidence type="ECO:0000256" key="2">
    <source>
        <dbReference type="ARBA" id="ARBA00022833"/>
    </source>
</evidence>
<organism evidence="9 10">
    <name type="scientific">Lasallia pustulata</name>
    <dbReference type="NCBI Taxonomy" id="136370"/>
    <lineage>
        <taxon>Eukaryota</taxon>
        <taxon>Fungi</taxon>
        <taxon>Dikarya</taxon>
        <taxon>Ascomycota</taxon>
        <taxon>Pezizomycotina</taxon>
        <taxon>Lecanoromycetes</taxon>
        <taxon>OSLEUM clade</taxon>
        <taxon>Umbilicariomycetidae</taxon>
        <taxon>Umbilicariales</taxon>
        <taxon>Umbilicariaceae</taxon>
        <taxon>Lasallia</taxon>
    </lineage>
</organism>
<keyword evidence="3" id="KW-0805">Transcription regulation</keyword>
<dbReference type="EMBL" id="FWEW01000441">
    <property type="protein sequence ID" value="SLM34923.1"/>
    <property type="molecule type" value="Genomic_DNA"/>
</dbReference>
<dbReference type="GO" id="GO:0008270">
    <property type="term" value="F:zinc ion binding"/>
    <property type="evidence" value="ECO:0007669"/>
    <property type="project" value="InterPro"/>
</dbReference>
<name>A0A1W5CVN2_9LECA</name>
<keyword evidence="1" id="KW-0479">Metal-binding</keyword>
<dbReference type="AlphaFoldDB" id="A0A1W5CVN2"/>
<reference evidence="10" key="1">
    <citation type="submission" date="2017-03" db="EMBL/GenBank/DDBJ databases">
        <authorList>
            <person name="Sharma R."/>
            <person name="Thines M."/>
        </authorList>
    </citation>
    <scope>NUCLEOTIDE SEQUENCE [LARGE SCALE GENOMIC DNA]</scope>
</reference>
<evidence type="ECO:0000256" key="6">
    <source>
        <dbReference type="ARBA" id="ARBA00023242"/>
    </source>
</evidence>
<feature type="compositionally biased region" description="Low complexity" evidence="7">
    <location>
        <begin position="128"/>
        <end position="147"/>
    </location>
</feature>
<keyword evidence="4" id="KW-0238">DNA-binding</keyword>
<evidence type="ECO:0000256" key="3">
    <source>
        <dbReference type="ARBA" id="ARBA00023015"/>
    </source>
</evidence>
<dbReference type="Pfam" id="PF04082">
    <property type="entry name" value="Fungal_trans"/>
    <property type="match status" value="1"/>
</dbReference>
<keyword evidence="5" id="KW-0804">Transcription</keyword>
<feature type="compositionally biased region" description="Low complexity" evidence="7">
    <location>
        <begin position="13"/>
        <end position="35"/>
    </location>
</feature>
<feature type="compositionally biased region" description="Pro residues" evidence="7">
    <location>
        <begin position="1"/>
        <end position="12"/>
    </location>
</feature>
<feature type="compositionally biased region" description="Low complexity" evidence="7">
    <location>
        <begin position="109"/>
        <end position="120"/>
    </location>
</feature>
<dbReference type="InterPro" id="IPR051615">
    <property type="entry name" value="Transcr_Regulatory_Elem"/>
</dbReference>
<keyword evidence="6" id="KW-0539">Nucleus</keyword>
<evidence type="ECO:0000256" key="1">
    <source>
        <dbReference type="ARBA" id="ARBA00022723"/>
    </source>
</evidence>
<keyword evidence="10" id="KW-1185">Reference proteome</keyword>
<dbReference type="CDD" id="cd12148">
    <property type="entry name" value="fungal_TF_MHR"/>
    <property type="match status" value="1"/>
</dbReference>
<accession>A0A1W5CVN2</accession>
<dbReference type="GO" id="GO:0006351">
    <property type="term" value="P:DNA-templated transcription"/>
    <property type="evidence" value="ECO:0007669"/>
    <property type="project" value="InterPro"/>
</dbReference>
<feature type="domain" description="Xylanolytic transcriptional activator regulatory" evidence="8">
    <location>
        <begin position="338"/>
        <end position="439"/>
    </location>
</feature>
<dbReference type="PANTHER" id="PTHR31313:SF81">
    <property type="entry name" value="TY1 ENHANCER ACTIVATOR"/>
    <property type="match status" value="1"/>
</dbReference>